<reference evidence="2 3" key="1">
    <citation type="submission" date="2019-08" db="EMBL/GenBank/DDBJ databases">
        <title>Bacillus genomes from the desert of Cuatro Cienegas, Coahuila.</title>
        <authorList>
            <person name="Olmedo-Alvarez G."/>
        </authorList>
    </citation>
    <scope>NUCLEOTIDE SEQUENCE [LARGE SCALE GENOMIC DNA]</scope>
    <source>
        <strain evidence="2 3">CH34_1T</strain>
    </source>
</reference>
<dbReference type="RefSeq" id="WP_148938501.1">
    <property type="nucleotide sequence ID" value="NZ_VTEI01000002.1"/>
</dbReference>
<dbReference type="OrthoDB" id="2858028at2"/>
<dbReference type="AlphaFoldDB" id="A0A5D4NZB0"/>
<keyword evidence="1" id="KW-0472">Membrane</keyword>
<protein>
    <submittedName>
        <fullName evidence="2">Uncharacterized protein</fullName>
    </submittedName>
</protein>
<name>A0A5D4NZB0_9BACI</name>
<sequence length="102" mass="11518">MNKVDAVSSGRIKANWGCFSWAVILVIAPIITGRGGFLYDRYFKERLLEASSSPNDQFSIEIVEKGSAFWFGPSESESSTKEDILIRPLTMTVHDFLLRMLK</sequence>
<comment type="caution">
    <text evidence="2">The sequence shown here is derived from an EMBL/GenBank/DDBJ whole genome shotgun (WGS) entry which is preliminary data.</text>
</comment>
<evidence type="ECO:0000313" key="3">
    <source>
        <dbReference type="Proteomes" id="UP000322267"/>
    </source>
</evidence>
<keyword evidence="1" id="KW-1133">Transmembrane helix</keyword>
<gene>
    <name evidence="2" type="ORF">FZC78_04795</name>
</gene>
<evidence type="ECO:0000256" key="1">
    <source>
        <dbReference type="SAM" id="Phobius"/>
    </source>
</evidence>
<proteinExistence type="predicted"/>
<evidence type="ECO:0000313" key="2">
    <source>
        <dbReference type="EMBL" id="TYS18824.1"/>
    </source>
</evidence>
<accession>A0A5D4NZB0</accession>
<dbReference type="EMBL" id="VTEI01000002">
    <property type="protein sequence ID" value="TYS18824.1"/>
    <property type="molecule type" value="Genomic_DNA"/>
</dbReference>
<organism evidence="2 3">
    <name type="scientific">Rossellomorea vietnamensis</name>
    <dbReference type="NCBI Taxonomy" id="218284"/>
    <lineage>
        <taxon>Bacteria</taxon>
        <taxon>Bacillati</taxon>
        <taxon>Bacillota</taxon>
        <taxon>Bacilli</taxon>
        <taxon>Bacillales</taxon>
        <taxon>Bacillaceae</taxon>
        <taxon>Rossellomorea</taxon>
    </lineage>
</organism>
<keyword evidence="1" id="KW-0812">Transmembrane</keyword>
<dbReference type="Proteomes" id="UP000322267">
    <property type="component" value="Unassembled WGS sequence"/>
</dbReference>
<feature type="transmembrane region" description="Helical" evidence="1">
    <location>
        <begin position="20"/>
        <end position="39"/>
    </location>
</feature>